<dbReference type="Pfam" id="PF05100">
    <property type="entry name" value="Phage_tail_L"/>
    <property type="match status" value="1"/>
</dbReference>
<dbReference type="GO" id="GO:0051536">
    <property type="term" value="F:iron-sulfur cluster binding"/>
    <property type="evidence" value="ECO:0007669"/>
    <property type="project" value="InterPro"/>
</dbReference>
<proteinExistence type="predicted"/>
<name>G2JAT7_9BURK</name>
<dbReference type="Proteomes" id="UP000054051">
    <property type="component" value="Unassembled WGS sequence"/>
</dbReference>
<dbReference type="NCBIfam" id="TIGR01600">
    <property type="entry name" value="phage_tail_L"/>
    <property type="match status" value="1"/>
</dbReference>
<dbReference type="GO" id="GO:0046718">
    <property type="term" value="P:symbiont entry into host cell"/>
    <property type="evidence" value="ECO:0007669"/>
    <property type="project" value="InterPro"/>
</dbReference>
<dbReference type="GO" id="GO:0030430">
    <property type="term" value="C:host cell cytoplasm"/>
    <property type="evidence" value="ECO:0007669"/>
    <property type="project" value="InterPro"/>
</dbReference>
<comment type="caution">
    <text evidence="1">The sequence shown here is derived from an EMBL/GenBank/DDBJ whole genome shotgun (WGS) entry which is preliminary data.</text>
</comment>
<dbReference type="OrthoDB" id="5673400at2"/>
<keyword evidence="2" id="KW-1185">Reference proteome</keyword>
<dbReference type="EMBL" id="CAFB01000050">
    <property type="protein sequence ID" value="CCD29889.1"/>
    <property type="molecule type" value="Genomic_DNA"/>
</dbReference>
<sequence length="230" mass="25681">MTIQTEVQKLSPSALVELFELDLRLWGGEILRFHAGVNALGRDVVWQGQPYVRLPIEAEGFERRGQGALPRPRIRVANIGGLLGAEARAFEDFVGCRLIRKRTFARFLDAVNFPEGNPEADPNQHFSDEIWCVDRKAAENAVYLEFELAASIDLPGVRLPGRQVIQATCTWVYRSAECGYTGNAYFDENDRPTADPHQDRCGKRLSSCKCRFGEYGVLNFGGFPGAGLTR</sequence>
<evidence type="ECO:0000313" key="1">
    <source>
        <dbReference type="EMBL" id="CCD29889.1"/>
    </source>
</evidence>
<dbReference type="STRING" id="1070319.CAGGBEG34_320020"/>
<accession>G2JAT7</accession>
<dbReference type="InterPro" id="IPR006487">
    <property type="entry name" value="Phage_lambda_L"/>
</dbReference>
<dbReference type="RefSeq" id="WP_006682988.1">
    <property type="nucleotide sequence ID" value="NZ_CAFB01000050.1"/>
</dbReference>
<reference evidence="1 2" key="1">
    <citation type="submission" date="2011-08" db="EMBL/GenBank/DDBJ databases">
        <title>The genome of the obligate endobacterium of an arbuscular mycorrhizal fungus reveals an interphylum network of nutritional interactions.</title>
        <authorList>
            <person name="Ghignone S."/>
            <person name="Salvioli A."/>
            <person name="Anca I."/>
            <person name="Lumini E."/>
            <person name="Ortu G."/>
            <person name="Petiti L."/>
            <person name="Cruveiller S."/>
            <person name="Bianciotto V."/>
            <person name="Piffanelli P."/>
            <person name="Lanfranco L."/>
            <person name="Bonfante P."/>
        </authorList>
    </citation>
    <scope>NUCLEOTIDE SEQUENCE [LARGE SCALE GENOMIC DNA]</scope>
    <source>
        <strain evidence="1 2">BEG34</strain>
    </source>
</reference>
<evidence type="ECO:0000313" key="2">
    <source>
        <dbReference type="Proteomes" id="UP000054051"/>
    </source>
</evidence>
<dbReference type="AlphaFoldDB" id="G2JAT7"/>
<gene>
    <name evidence="1" type="ORF">CAGGBEG34_320020</name>
</gene>
<organism evidence="1 2">
    <name type="scientific">Candidatus Glomeribacter gigasporarum BEG34</name>
    <dbReference type="NCBI Taxonomy" id="1070319"/>
    <lineage>
        <taxon>Bacteria</taxon>
        <taxon>Pseudomonadati</taxon>
        <taxon>Pseudomonadota</taxon>
        <taxon>Betaproteobacteria</taxon>
        <taxon>Burkholderiales</taxon>
        <taxon>Burkholderiaceae</taxon>
        <taxon>Candidatus Glomeribacter</taxon>
    </lineage>
</organism>
<dbReference type="eggNOG" id="COG4672">
    <property type="taxonomic scope" value="Bacteria"/>
</dbReference>
<protein>
    <submittedName>
        <fullName evidence="1">Phage minor tail protein L</fullName>
    </submittedName>
</protein>